<proteinExistence type="inferred from homology"/>
<dbReference type="OrthoDB" id="5694214at2"/>
<evidence type="ECO:0000256" key="5">
    <source>
        <dbReference type="ARBA" id="ARBA00023237"/>
    </source>
</evidence>
<reference evidence="10" key="1">
    <citation type="submission" date="2015-11" db="EMBL/GenBank/DDBJ databases">
        <authorList>
            <person name="Holder M.E."/>
            <person name="Ajami N.J."/>
            <person name="Petrosino J.F."/>
        </authorList>
    </citation>
    <scope>NUCLEOTIDE SEQUENCE [LARGE SCALE GENOMIC DNA]</scope>
    <source>
        <strain evidence="10">F0113</strain>
    </source>
</reference>
<evidence type="ECO:0000259" key="8">
    <source>
        <dbReference type="Pfam" id="PF14322"/>
    </source>
</evidence>
<evidence type="ECO:0000256" key="6">
    <source>
        <dbReference type="SAM" id="Phobius"/>
    </source>
</evidence>
<keyword evidence="3" id="KW-0732">Signal</keyword>
<keyword evidence="6" id="KW-1133">Transmembrane helix</keyword>
<evidence type="ECO:0000313" key="9">
    <source>
        <dbReference type="EMBL" id="ALO48468.1"/>
    </source>
</evidence>
<dbReference type="Pfam" id="PF14322">
    <property type="entry name" value="SusD-like_3"/>
    <property type="match status" value="1"/>
</dbReference>
<organism evidence="9 10">
    <name type="scientific">Hoylesella enoeca</name>
    <dbReference type="NCBI Taxonomy" id="76123"/>
    <lineage>
        <taxon>Bacteria</taxon>
        <taxon>Pseudomonadati</taxon>
        <taxon>Bacteroidota</taxon>
        <taxon>Bacteroidia</taxon>
        <taxon>Bacteroidales</taxon>
        <taxon>Prevotellaceae</taxon>
        <taxon>Hoylesella</taxon>
    </lineage>
</organism>
<keyword evidence="5" id="KW-0998">Cell outer membrane</keyword>
<evidence type="ECO:0000256" key="4">
    <source>
        <dbReference type="ARBA" id="ARBA00023136"/>
    </source>
</evidence>
<dbReference type="PROSITE" id="PS51257">
    <property type="entry name" value="PROKAR_LIPOPROTEIN"/>
    <property type="match status" value="1"/>
</dbReference>
<evidence type="ECO:0000313" key="10">
    <source>
        <dbReference type="Proteomes" id="UP000056252"/>
    </source>
</evidence>
<dbReference type="STRING" id="76123.AS203_04705"/>
<evidence type="ECO:0000256" key="2">
    <source>
        <dbReference type="ARBA" id="ARBA00006275"/>
    </source>
</evidence>
<comment type="subcellular location">
    <subcellularLocation>
        <location evidence="1">Cell outer membrane</location>
    </subcellularLocation>
</comment>
<accession>A0A0S2KK78</accession>
<dbReference type="InterPro" id="IPR012944">
    <property type="entry name" value="SusD_RagB_dom"/>
</dbReference>
<evidence type="ECO:0000256" key="3">
    <source>
        <dbReference type="ARBA" id="ARBA00022729"/>
    </source>
</evidence>
<dbReference type="InterPro" id="IPR011990">
    <property type="entry name" value="TPR-like_helical_dom_sf"/>
</dbReference>
<gene>
    <name evidence="9" type="ORF">AS203_04705</name>
</gene>
<keyword evidence="4 6" id="KW-0472">Membrane</keyword>
<protein>
    <recommendedName>
        <fullName evidence="11">RagB/SusD family nutrient uptake outer membrane protein</fullName>
    </recommendedName>
</protein>
<keyword evidence="10" id="KW-1185">Reference proteome</keyword>
<keyword evidence="6" id="KW-0812">Transmembrane</keyword>
<feature type="domain" description="RagB/SusD" evidence="7">
    <location>
        <begin position="299"/>
        <end position="458"/>
    </location>
</feature>
<dbReference type="Gene3D" id="1.25.40.390">
    <property type="match status" value="1"/>
</dbReference>
<evidence type="ECO:0000256" key="1">
    <source>
        <dbReference type="ARBA" id="ARBA00004442"/>
    </source>
</evidence>
<comment type="similarity">
    <text evidence="2">Belongs to the SusD family.</text>
</comment>
<evidence type="ECO:0008006" key="11">
    <source>
        <dbReference type="Google" id="ProtNLM"/>
    </source>
</evidence>
<dbReference type="InterPro" id="IPR033985">
    <property type="entry name" value="SusD-like_N"/>
</dbReference>
<dbReference type="SUPFAM" id="SSF48452">
    <property type="entry name" value="TPR-like"/>
    <property type="match status" value="1"/>
</dbReference>
<dbReference type="AlphaFoldDB" id="A0A0S2KK78"/>
<dbReference type="GO" id="GO:0009279">
    <property type="term" value="C:cell outer membrane"/>
    <property type="evidence" value="ECO:0007669"/>
    <property type="project" value="UniProtKB-SubCell"/>
</dbReference>
<dbReference type="Proteomes" id="UP000056252">
    <property type="component" value="Chromosome"/>
</dbReference>
<sequence>MLKQIIIYIVGVGLGFISLASCSLNIPPQDQFSDPDAINNVENARSLLASAYLSYPHHEYELSVLGNDFCPTSVSIKDISALNLYNWEDKEISKQAPTIWLGYYNTISSCDALLERLAQVMVNTTMKTQQKQAVEAETKTLKALCYFQLLRLFAPAYDRNPEADGVIIKKFLGLETNKRSSIKACVTYIRQLLTDAEQVENRPERNGWLSQTATKYLLADLALYSSDYSEAIRYAEQIIAQADNSYFTADGFNRLWMGETFKGRIFAFNTTSQVYASIQYSNTEGDYFALNPTLNFDDSDVRKASSAYPFTMDGAVRILLGKYNKNNKESKTTSYINVIRYAGAFYIAAEAYCRIGNTEAARTLINRYWKLIGIEEAPVGITSDALLNRILLDKQREFVGEGINFFDLKRTHTQPLVRLSRWGTASSASISADDYRWTFPIPRTEYRFNDNVSQNEGWPINK</sequence>
<name>A0A0S2KK78_9BACT</name>
<dbReference type="KEGG" id="peo:AS203_04705"/>
<dbReference type="EMBL" id="CP013195">
    <property type="protein sequence ID" value="ALO48468.1"/>
    <property type="molecule type" value="Genomic_DNA"/>
</dbReference>
<dbReference type="Pfam" id="PF07980">
    <property type="entry name" value="SusD_RagB"/>
    <property type="match status" value="1"/>
</dbReference>
<evidence type="ECO:0000259" key="7">
    <source>
        <dbReference type="Pfam" id="PF07980"/>
    </source>
</evidence>
<feature type="transmembrane region" description="Helical" evidence="6">
    <location>
        <begin position="5"/>
        <end position="26"/>
    </location>
</feature>
<feature type="domain" description="SusD-like N-terminal" evidence="8">
    <location>
        <begin position="38"/>
        <end position="198"/>
    </location>
</feature>
<dbReference type="eggNOG" id="COG3193">
    <property type="taxonomic scope" value="Bacteria"/>
</dbReference>
<dbReference type="RefSeq" id="WP_025066242.1">
    <property type="nucleotide sequence ID" value="NZ_CP013195.1"/>
</dbReference>